<feature type="transmembrane region" description="Helical" evidence="1">
    <location>
        <begin position="61"/>
        <end position="82"/>
    </location>
</feature>
<comment type="caution">
    <text evidence="2">The sequence shown here is derived from an EMBL/GenBank/DDBJ whole genome shotgun (WGS) entry which is preliminary data.</text>
</comment>
<sequence>MRLNQVTDQVLTSVVDSIRRANIICQIFSNSHSITRVSLSYKEKSSSVIRFQTGYVSRQNYFTILAAKISLYSIYPAILLNFRSTKKKKKKEIPPSACLSLSR</sequence>
<accession>A0AAW2F9P1</accession>
<gene>
    <name evidence="2" type="ORF">PUN28_012849</name>
</gene>
<evidence type="ECO:0000256" key="1">
    <source>
        <dbReference type="SAM" id="Phobius"/>
    </source>
</evidence>
<dbReference type="AlphaFoldDB" id="A0AAW2F9P1"/>
<dbReference type="Proteomes" id="UP001430953">
    <property type="component" value="Unassembled WGS sequence"/>
</dbReference>
<evidence type="ECO:0000313" key="3">
    <source>
        <dbReference type="Proteomes" id="UP001430953"/>
    </source>
</evidence>
<keyword evidence="3" id="KW-1185">Reference proteome</keyword>
<dbReference type="EMBL" id="JADYXP020000013">
    <property type="protein sequence ID" value="KAL0111241.1"/>
    <property type="molecule type" value="Genomic_DNA"/>
</dbReference>
<evidence type="ECO:0000313" key="2">
    <source>
        <dbReference type="EMBL" id="KAL0111241.1"/>
    </source>
</evidence>
<reference evidence="2 3" key="1">
    <citation type="submission" date="2023-03" db="EMBL/GenBank/DDBJ databases">
        <title>High recombination rates correlate with genetic variation in Cardiocondyla obscurior ants.</title>
        <authorList>
            <person name="Errbii M."/>
        </authorList>
    </citation>
    <scope>NUCLEOTIDE SEQUENCE [LARGE SCALE GENOMIC DNA]</scope>
    <source>
        <strain evidence="2">Alpha-2009</strain>
        <tissue evidence="2">Whole body</tissue>
    </source>
</reference>
<keyword evidence="1" id="KW-0812">Transmembrane</keyword>
<organism evidence="2 3">
    <name type="scientific">Cardiocondyla obscurior</name>
    <dbReference type="NCBI Taxonomy" id="286306"/>
    <lineage>
        <taxon>Eukaryota</taxon>
        <taxon>Metazoa</taxon>
        <taxon>Ecdysozoa</taxon>
        <taxon>Arthropoda</taxon>
        <taxon>Hexapoda</taxon>
        <taxon>Insecta</taxon>
        <taxon>Pterygota</taxon>
        <taxon>Neoptera</taxon>
        <taxon>Endopterygota</taxon>
        <taxon>Hymenoptera</taxon>
        <taxon>Apocrita</taxon>
        <taxon>Aculeata</taxon>
        <taxon>Formicoidea</taxon>
        <taxon>Formicidae</taxon>
        <taxon>Myrmicinae</taxon>
        <taxon>Cardiocondyla</taxon>
    </lineage>
</organism>
<name>A0AAW2F9P1_9HYME</name>
<proteinExistence type="predicted"/>
<keyword evidence="1" id="KW-1133">Transmembrane helix</keyword>
<protein>
    <submittedName>
        <fullName evidence="2">Uncharacterized protein</fullName>
    </submittedName>
</protein>
<keyword evidence="1" id="KW-0472">Membrane</keyword>